<proteinExistence type="predicted"/>
<dbReference type="KEGG" id="asag:FGM00_05205"/>
<dbReference type="PANTHER" id="PTHR22901:SF0">
    <property type="entry name" value="SIALATE O-ACETYLESTERASE"/>
    <property type="match status" value="1"/>
</dbReference>
<dbReference type="RefSeq" id="WP_138851888.1">
    <property type="nucleotide sequence ID" value="NZ_CP040710.1"/>
</dbReference>
<dbReference type="Gene3D" id="3.40.50.1110">
    <property type="entry name" value="SGNH hydrolase"/>
    <property type="match status" value="1"/>
</dbReference>
<dbReference type="InterPro" id="IPR005181">
    <property type="entry name" value="SASA"/>
</dbReference>
<dbReference type="EMBL" id="CP040710">
    <property type="protein sequence ID" value="QCW99535.1"/>
    <property type="molecule type" value="Genomic_DNA"/>
</dbReference>
<evidence type="ECO:0000313" key="4">
    <source>
        <dbReference type="EMBL" id="QCW99535.1"/>
    </source>
</evidence>
<gene>
    <name evidence="4" type="ORF">FGM00_05205</name>
</gene>
<accession>A0A5B7SLR8</accession>
<dbReference type="Proteomes" id="UP000310017">
    <property type="component" value="Chromosome"/>
</dbReference>
<protein>
    <submittedName>
        <fullName evidence="4">Sialate O-acetylesterase</fullName>
    </submittedName>
</protein>
<keyword evidence="2" id="KW-0732">Signal</keyword>
<evidence type="ECO:0000313" key="5">
    <source>
        <dbReference type="Proteomes" id="UP000310017"/>
    </source>
</evidence>
<feature type="domain" description="Sialate O-acetylesterase" evidence="3">
    <location>
        <begin position="107"/>
        <end position="341"/>
    </location>
</feature>
<sequence>MKRINIGFFLVLGTTFFTIASAQTGTPSCFGNDMLLQQNDTIAIWGHDKPDTPIKLTTSWGAISETSTNKEGKWRTTLPTVPASFKKHSIDIQGSSLLRYENILLGELWFVSGQSNMEMPVKGFKNSPVDNAAEFLSEAKNPNIRLFNSARAGSLQPQDTVNGSWVEADSADVANFSAVGYLFAKKLFDSIQVPVGIIEAAWGGTKIEAWIPKDSLAKFSAVTIPETSLTDASKRKRPTEIYNGMIAPFRNFTIKGFLWYQGESNRNQPEAYKAFQHTLVNSWRAQWQDTTLPFYLVQIAPYAYEKHRETPAIKAALLREAQSNSAREITNSGIAITTDVGDCDDIHPAKKEPIADRLVRLALNRDYGFKKIDFLAPTFSAIEIKGNTAMVKFEKSPTSINEHFVLKEDSLSGFAIAGSDQIFYPAKAIIKDDLTIAVSSSQVKEPIAVRYGFEDCYEGNLYSSTEIPIGPFRSDSW</sequence>
<reference evidence="4 5" key="1">
    <citation type="submission" date="2019-05" db="EMBL/GenBank/DDBJ databases">
        <title>Genome sequencing of F202Z8.</title>
        <authorList>
            <person name="Kwon Y.M."/>
        </authorList>
    </citation>
    <scope>NUCLEOTIDE SEQUENCE [LARGE SCALE GENOMIC DNA]</scope>
    <source>
        <strain evidence="4 5">F202Z8</strain>
    </source>
</reference>
<evidence type="ECO:0000256" key="2">
    <source>
        <dbReference type="SAM" id="SignalP"/>
    </source>
</evidence>
<name>A0A5B7SLR8_9FLAO</name>
<evidence type="ECO:0000256" key="1">
    <source>
        <dbReference type="ARBA" id="ARBA00022801"/>
    </source>
</evidence>
<dbReference type="GO" id="GO:0001681">
    <property type="term" value="F:sialate O-acetylesterase activity"/>
    <property type="evidence" value="ECO:0007669"/>
    <property type="project" value="InterPro"/>
</dbReference>
<dbReference type="GO" id="GO:0005975">
    <property type="term" value="P:carbohydrate metabolic process"/>
    <property type="evidence" value="ECO:0007669"/>
    <property type="project" value="TreeGrafter"/>
</dbReference>
<dbReference type="AlphaFoldDB" id="A0A5B7SLR8"/>
<feature type="chain" id="PRO_5022898557" evidence="2">
    <location>
        <begin position="23"/>
        <end position="477"/>
    </location>
</feature>
<organism evidence="4 5">
    <name type="scientific">Aggregatimonas sangjinii</name>
    <dbReference type="NCBI Taxonomy" id="2583587"/>
    <lineage>
        <taxon>Bacteria</taxon>
        <taxon>Pseudomonadati</taxon>
        <taxon>Bacteroidota</taxon>
        <taxon>Flavobacteriia</taxon>
        <taxon>Flavobacteriales</taxon>
        <taxon>Flavobacteriaceae</taxon>
        <taxon>Aggregatimonas</taxon>
    </lineage>
</organism>
<dbReference type="OrthoDB" id="9816001at2"/>
<dbReference type="PANTHER" id="PTHR22901">
    <property type="entry name" value="SIALATE O-ACETYLESTERASE"/>
    <property type="match status" value="1"/>
</dbReference>
<dbReference type="Pfam" id="PF03629">
    <property type="entry name" value="SASA"/>
    <property type="match status" value="1"/>
</dbReference>
<keyword evidence="5" id="KW-1185">Reference proteome</keyword>
<dbReference type="InterPro" id="IPR036514">
    <property type="entry name" value="SGNH_hydro_sf"/>
</dbReference>
<evidence type="ECO:0000259" key="3">
    <source>
        <dbReference type="Pfam" id="PF03629"/>
    </source>
</evidence>
<dbReference type="SUPFAM" id="SSF52266">
    <property type="entry name" value="SGNH hydrolase"/>
    <property type="match status" value="1"/>
</dbReference>
<keyword evidence="1" id="KW-0378">Hydrolase</keyword>
<feature type="signal peptide" evidence="2">
    <location>
        <begin position="1"/>
        <end position="22"/>
    </location>
</feature>
<dbReference type="InterPro" id="IPR039329">
    <property type="entry name" value="SIAE"/>
</dbReference>